<dbReference type="Proteomes" id="UP000306719">
    <property type="component" value="Unassembled WGS sequence"/>
</dbReference>
<evidence type="ECO:0000313" key="2">
    <source>
        <dbReference type="Proteomes" id="UP000306719"/>
    </source>
</evidence>
<dbReference type="RefSeq" id="WP_138544955.1">
    <property type="nucleotide sequence ID" value="NZ_PNCJ01000015.1"/>
</dbReference>
<reference evidence="1 2" key="1">
    <citation type="submission" date="2018-01" db="EMBL/GenBank/DDBJ databases">
        <authorList>
            <person name="Paulsen S."/>
            <person name="Gram L.K."/>
        </authorList>
    </citation>
    <scope>NUCLEOTIDE SEQUENCE [LARGE SCALE GENOMIC DNA]</scope>
    <source>
        <strain evidence="1 2">S2599</strain>
    </source>
</reference>
<dbReference type="OrthoDB" id="5870161at2"/>
<evidence type="ECO:0000313" key="1">
    <source>
        <dbReference type="EMBL" id="TMP37311.1"/>
    </source>
</evidence>
<sequence>MKLASSLLVTGIIAISVWGIALLQPMPVQALSSAQPDSVTPKQFPLEATRSNVETKTRTEEHNTLRVTLDTLIISGNTATLPTDKVQRLWQEFNTNTALNSRLIKQPLAVYVVYKDFSANFEQATITIGYSIDTLSSADDTVTLNAAQYERLLSKKKHTIQDIALAWQDIDYRRPINRVVEIHYLSEHSEITSSELLVNYGE</sequence>
<dbReference type="AlphaFoldDB" id="A0A5S3X023"/>
<gene>
    <name evidence="1" type="ORF">CWB98_11315</name>
</gene>
<proteinExistence type="predicted"/>
<dbReference type="Gene3D" id="3.20.80.10">
    <property type="entry name" value="Regulatory factor, effector binding domain"/>
    <property type="match status" value="1"/>
</dbReference>
<name>A0A5S3X023_9GAMM</name>
<reference evidence="2" key="2">
    <citation type="submission" date="2019-06" db="EMBL/GenBank/DDBJ databases">
        <title>Co-occurence of chitin degradation, pigmentation and bioactivity in marine Pseudoalteromonas.</title>
        <authorList>
            <person name="Sonnenschein E.C."/>
            <person name="Bech P.K."/>
        </authorList>
    </citation>
    <scope>NUCLEOTIDE SEQUENCE [LARGE SCALE GENOMIC DNA]</scope>
    <source>
        <strain evidence="2">S2599</strain>
    </source>
</reference>
<dbReference type="EMBL" id="PNCJ01000015">
    <property type="protein sequence ID" value="TMP37311.1"/>
    <property type="molecule type" value="Genomic_DNA"/>
</dbReference>
<comment type="caution">
    <text evidence="1">The sequence shown here is derived from an EMBL/GenBank/DDBJ whole genome shotgun (WGS) entry which is preliminary data.</text>
</comment>
<accession>A0A5S3X023</accession>
<protein>
    <submittedName>
        <fullName evidence="1">Uncharacterized protein</fullName>
    </submittedName>
</protein>
<organism evidence="1 2">
    <name type="scientific">Pseudoalteromonas rubra</name>
    <dbReference type="NCBI Taxonomy" id="43658"/>
    <lineage>
        <taxon>Bacteria</taxon>
        <taxon>Pseudomonadati</taxon>
        <taxon>Pseudomonadota</taxon>
        <taxon>Gammaproteobacteria</taxon>
        <taxon>Alteromonadales</taxon>
        <taxon>Pseudoalteromonadaceae</taxon>
        <taxon>Pseudoalteromonas</taxon>
    </lineage>
</organism>
<dbReference type="InterPro" id="IPR011256">
    <property type="entry name" value="Reg_factor_effector_dom_sf"/>
</dbReference>